<dbReference type="AlphaFoldDB" id="A0A0J9B8Q4"/>
<feature type="domain" description="HTH marR-type" evidence="2">
    <location>
        <begin position="7"/>
        <end position="145"/>
    </location>
</feature>
<accession>A0A0J9B8Q4</accession>
<evidence type="ECO:0000259" key="2">
    <source>
        <dbReference type="PROSITE" id="PS50995"/>
    </source>
</evidence>
<dbReference type="OrthoDB" id="2288024at2"/>
<dbReference type="Pfam" id="PF01047">
    <property type="entry name" value="MarR"/>
    <property type="match status" value="1"/>
</dbReference>
<evidence type="ECO:0000313" key="4">
    <source>
        <dbReference type="Proteomes" id="UP000037392"/>
    </source>
</evidence>
<feature type="compositionally biased region" description="Basic and acidic residues" evidence="1">
    <location>
        <begin position="156"/>
        <end position="165"/>
    </location>
</feature>
<dbReference type="GO" id="GO:0006950">
    <property type="term" value="P:response to stress"/>
    <property type="evidence" value="ECO:0007669"/>
    <property type="project" value="TreeGrafter"/>
</dbReference>
<evidence type="ECO:0000313" key="3">
    <source>
        <dbReference type="EMBL" id="KMW08759.1"/>
    </source>
</evidence>
<evidence type="ECO:0000256" key="1">
    <source>
        <dbReference type="SAM" id="MobiDB-lite"/>
    </source>
</evidence>
<dbReference type="PRINTS" id="PR00598">
    <property type="entry name" value="HTHMARR"/>
</dbReference>
<proteinExistence type="predicted"/>
<dbReference type="InterPro" id="IPR036388">
    <property type="entry name" value="WH-like_DNA-bd_sf"/>
</dbReference>
<dbReference type="RefSeq" id="WP_048929158.1">
    <property type="nucleotide sequence ID" value="NZ_KQ235875.1"/>
</dbReference>
<dbReference type="PATRIC" id="fig|742734.4.peg.700"/>
<feature type="region of interest" description="Disordered" evidence="1">
    <location>
        <begin position="156"/>
        <end position="178"/>
    </location>
</feature>
<dbReference type="SMART" id="SM00347">
    <property type="entry name" value="HTH_MARR"/>
    <property type="match status" value="1"/>
</dbReference>
<dbReference type="InterPro" id="IPR000835">
    <property type="entry name" value="HTH_MarR-typ"/>
</dbReference>
<dbReference type="Proteomes" id="UP000037392">
    <property type="component" value="Unassembled WGS sequence"/>
</dbReference>
<dbReference type="GO" id="GO:0003700">
    <property type="term" value="F:DNA-binding transcription factor activity"/>
    <property type="evidence" value="ECO:0007669"/>
    <property type="project" value="InterPro"/>
</dbReference>
<comment type="caution">
    <text evidence="3">The sequence shown here is derived from an EMBL/GenBank/DDBJ whole genome shotgun (WGS) entry which is preliminary data.</text>
</comment>
<dbReference type="InterPro" id="IPR036390">
    <property type="entry name" value="WH_DNA-bd_sf"/>
</dbReference>
<dbReference type="PROSITE" id="PS50995">
    <property type="entry name" value="HTH_MARR_2"/>
    <property type="match status" value="1"/>
</dbReference>
<dbReference type="Gene3D" id="1.10.10.10">
    <property type="entry name" value="Winged helix-like DNA-binding domain superfamily/Winged helix DNA-binding domain"/>
    <property type="match status" value="1"/>
</dbReference>
<organism evidence="3 4">
    <name type="scientific">[Clostridium] citroniae WAL-19142</name>
    <dbReference type="NCBI Taxonomy" id="742734"/>
    <lineage>
        <taxon>Bacteria</taxon>
        <taxon>Bacillati</taxon>
        <taxon>Bacillota</taxon>
        <taxon>Clostridia</taxon>
        <taxon>Lachnospirales</taxon>
        <taxon>Lachnospiraceae</taxon>
        <taxon>Enterocloster</taxon>
    </lineage>
</organism>
<dbReference type="PANTHER" id="PTHR33164:SF43">
    <property type="entry name" value="HTH-TYPE TRANSCRIPTIONAL REPRESSOR YETL"/>
    <property type="match status" value="1"/>
</dbReference>
<dbReference type="SUPFAM" id="SSF46785">
    <property type="entry name" value="Winged helix' DNA-binding domain"/>
    <property type="match status" value="1"/>
</dbReference>
<gene>
    <name evidence="3" type="ORF">HMPREF9470_00656</name>
</gene>
<protein>
    <recommendedName>
        <fullName evidence="2">HTH marR-type domain-containing protein</fullName>
    </recommendedName>
</protein>
<dbReference type="InterPro" id="IPR039422">
    <property type="entry name" value="MarR/SlyA-like"/>
</dbReference>
<dbReference type="PANTHER" id="PTHR33164">
    <property type="entry name" value="TRANSCRIPTIONAL REGULATOR, MARR FAMILY"/>
    <property type="match status" value="1"/>
</dbReference>
<reference evidence="3 4" key="1">
    <citation type="submission" date="2011-04" db="EMBL/GenBank/DDBJ databases">
        <title>The Genome Sequence of Clostridium citroniae WAL-19142.</title>
        <authorList>
            <consortium name="The Broad Institute Genome Sequencing Platform"/>
            <person name="Earl A."/>
            <person name="Ward D."/>
            <person name="Feldgarden M."/>
            <person name="Gevers D."/>
            <person name="Warren Y.A."/>
            <person name="Tyrrell K.L."/>
            <person name="Citron D.M."/>
            <person name="Goldstein E.J."/>
            <person name="Daigneault M."/>
            <person name="Allen-Vercoe E."/>
            <person name="Young S.K."/>
            <person name="Zeng Q."/>
            <person name="Gargeya S."/>
            <person name="Fitzgerald M."/>
            <person name="Haas B."/>
            <person name="Abouelleil A."/>
            <person name="Alvarado L."/>
            <person name="Arachchi H.M."/>
            <person name="Berlin A."/>
            <person name="Brown A."/>
            <person name="Chapman S.B."/>
            <person name="Chen Z."/>
            <person name="Dunbar C."/>
            <person name="Freedman E."/>
            <person name="Gearin G."/>
            <person name="Gellesch M."/>
            <person name="Goldberg J."/>
            <person name="Griggs A."/>
            <person name="Gujja S."/>
            <person name="Heilman E.R."/>
            <person name="Heiman D."/>
            <person name="Howarth C."/>
            <person name="Larson L."/>
            <person name="Lui A."/>
            <person name="MacDonald P.J."/>
            <person name="Mehta T."/>
            <person name="Montmayeur A."/>
            <person name="Murphy C."/>
            <person name="Neiman D."/>
            <person name="Pearson M."/>
            <person name="Priest M."/>
            <person name="Roberts A."/>
            <person name="Saif S."/>
            <person name="Shea T."/>
            <person name="Shenoy N."/>
            <person name="Sisk P."/>
            <person name="Stolte C."/>
            <person name="Sykes S."/>
            <person name="White J."/>
            <person name="Yandava C."/>
            <person name="Wortman J."/>
            <person name="Nusbaum C."/>
            <person name="Birren B."/>
        </authorList>
    </citation>
    <scope>NUCLEOTIDE SEQUENCE [LARGE SCALE GENOMIC DNA]</scope>
    <source>
        <strain evidence="3 4">WAL-19142</strain>
    </source>
</reference>
<sequence>MLNEQDEHLLHTELVKVVRRMRKIKLSVLSEQVIYSEYVALSHISRYVKENPDSMGIYVSELADRMDTKISAVSRMLNSIEGKGLITRTVNVKDRRNTYVCLTPAGEQVLADSTQNMEQLRKQMIQRMGHDDVCRLIELWNKLAGIMEDEVDHVLRQQKERETPASREGGPAETEDRP</sequence>
<name>A0A0J9B8Q4_9FIRM</name>
<dbReference type="EMBL" id="ADLK01000078">
    <property type="protein sequence ID" value="KMW08759.1"/>
    <property type="molecule type" value="Genomic_DNA"/>
</dbReference>
<dbReference type="GeneID" id="93165489"/>